<keyword evidence="1" id="KW-0547">Nucleotide-binding</keyword>
<dbReference type="PANTHER" id="PTHR43384:SF6">
    <property type="entry name" value="SEPTUM SITE-DETERMINING PROTEIN MIND HOMOLOG, CHLOROPLASTIC"/>
    <property type="match status" value="1"/>
</dbReference>
<dbReference type="GO" id="GO:0005829">
    <property type="term" value="C:cytosol"/>
    <property type="evidence" value="ECO:0007669"/>
    <property type="project" value="TreeGrafter"/>
</dbReference>
<proteinExistence type="predicted"/>
<evidence type="ECO:0000259" key="3">
    <source>
        <dbReference type="Pfam" id="PF01656"/>
    </source>
</evidence>
<organism evidence="4 5">
    <name type="scientific">Aerophobetes bacterium</name>
    <dbReference type="NCBI Taxonomy" id="2030807"/>
    <lineage>
        <taxon>Bacteria</taxon>
        <taxon>Candidatus Aerophobota</taxon>
    </lineage>
</organism>
<sequence length="251" mass="27658">KGGVGKTTLAAGLTKYFARKGRPVFAIDADPDANLALTLSFPNPSQIIPLIQMKELIQERTGARPGDISSYFKLNPKVDDIPDKYFVEHDGIKLAVMGTVRGGGMGCTCPENAFLKALLSHLLAEREEVVILDMEAGIEHLGRGTARAVDELIVVVEPGRKSIETAYRIRKLAFEIRIPNLSVVGNKIRGTKDRNYLLSRMPDFVFLGFVSFNEAILEADINGLSLWEKGGQFKEEIEVIAKNLTQERDDG</sequence>
<reference evidence="4 5" key="1">
    <citation type="submission" date="2018-06" db="EMBL/GenBank/DDBJ databases">
        <title>Extensive metabolic versatility and redundancy in microbially diverse, dynamic hydrothermal sediments.</title>
        <authorList>
            <person name="Dombrowski N."/>
            <person name="Teske A."/>
            <person name="Baker B.J."/>
        </authorList>
    </citation>
    <scope>NUCLEOTIDE SEQUENCE [LARGE SCALE GENOMIC DNA]</scope>
    <source>
        <strain evidence="4">B47_G16</strain>
    </source>
</reference>
<feature type="domain" description="CobQ/CobB/MinD/ParA nucleotide binding" evidence="3">
    <location>
        <begin position="1"/>
        <end position="224"/>
    </location>
</feature>
<dbReference type="GO" id="GO:0009898">
    <property type="term" value="C:cytoplasmic side of plasma membrane"/>
    <property type="evidence" value="ECO:0007669"/>
    <property type="project" value="TreeGrafter"/>
</dbReference>
<feature type="non-terminal residue" evidence="4">
    <location>
        <position position="1"/>
    </location>
</feature>
<evidence type="ECO:0000313" key="5">
    <source>
        <dbReference type="Proteomes" id="UP000279422"/>
    </source>
</evidence>
<evidence type="ECO:0000256" key="2">
    <source>
        <dbReference type="ARBA" id="ARBA00022840"/>
    </source>
</evidence>
<dbReference type="GO" id="GO:0016887">
    <property type="term" value="F:ATP hydrolysis activity"/>
    <property type="evidence" value="ECO:0007669"/>
    <property type="project" value="TreeGrafter"/>
</dbReference>
<gene>
    <name evidence="4" type="ORF">DRJ00_03095</name>
</gene>
<dbReference type="InterPro" id="IPR050625">
    <property type="entry name" value="ParA/MinD_ATPase"/>
</dbReference>
<comment type="caution">
    <text evidence="4">The sequence shown here is derived from an EMBL/GenBank/DDBJ whole genome shotgun (WGS) entry which is preliminary data.</text>
</comment>
<protein>
    <submittedName>
        <fullName evidence="4">Carbon monoxide dehydrogenase</fullName>
    </submittedName>
</protein>
<dbReference type="AlphaFoldDB" id="A0A497E7B9"/>
<dbReference type="Proteomes" id="UP000279422">
    <property type="component" value="Unassembled WGS sequence"/>
</dbReference>
<dbReference type="GO" id="GO:0051782">
    <property type="term" value="P:negative regulation of cell division"/>
    <property type="evidence" value="ECO:0007669"/>
    <property type="project" value="TreeGrafter"/>
</dbReference>
<dbReference type="PIRSF" id="PIRSF005647">
    <property type="entry name" value="CooC"/>
    <property type="match status" value="1"/>
</dbReference>
<dbReference type="SUPFAM" id="SSF52540">
    <property type="entry name" value="P-loop containing nucleoside triphosphate hydrolases"/>
    <property type="match status" value="1"/>
</dbReference>
<dbReference type="Pfam" id="PF01656">
    <property type="entry name" value="CbiA"/>
    <property type="match status" value="1"/>
</dbReference>
<accession>A0A497E7B9</accession>
<keyword evidence="2" id="KW-0067">ATP-binding</keyword>
<dbReference type="EMBL" id="QMPZ01000025">
    <property type="protein sequence ID" value="RLE09885.1"/>
    <property type="molecule type" value="Genomic_DNA"/>
</dbReference>
<name>A0A497E7B9_UNCAE</name>
<dbReference type="Gene3D" id="3.40.50.300">
    <property type="entry name" value="P-loop containing nucleotide triphosphate hydrolases"/>
    <property type="match status" value="1"/>
</dbReference>
<evidence type="ECO:0000313" key="4">
    <source>
        <dbReference type="EMBL" id="RLE09885.1"/>
    </source>
</evidence>
<dbReference type="CDD" id="cd02034">
    <property type="entry name" value="CooC1"/>
    <property type="match status" value="1"/>
</dbReference>
<dbReference type="InterPro" id="IPR014433">
    <property type="entry name" value="CooC"/>
</dbReference>
<evidence type="ECO:0000256" key="1">
    <source>
        <dbReference type="ARBA" id="ARBA00022741"/>
    </source>
</evidence>
<dbReference type="InterPro" id="IPR002586">
    <property type="entry name" value="CobQ/CobB/MinD/ParA_Nub-bd_dom"/>
</dbReference>
<dbReference type="GO" id="GO:0005524">
    <property type="term" value="F:ATP binding"/>
    <property type="evidence" value="ECO:0007669"/>
    <property type="project" value="UniProtKB-KW"/>
</dbReference>
<dbReference type="InterPro" id="IPR027417">
    <property type="entry name" value="P-loop_NTPase"/>
</dbReference>
<dbReference type="PANTHER" id="PTHR43384">
    <property type="entry name" value="SEPTUM SITE-DETERMINING PROTEIN MIND HOMOLOG, CHLOROPLASTIC-RELATED"/>
    <property type="match status" value="1"/>
</dbReference>